<keyword evidence="2" id="KW-1185">Reference proteome</keyword>
<sequence length="121" mass="13896">MRADHGIDTLLDLDGQIIDQGRGYWVKFEVWRIEASSAVPHGIRYSLTLHEPYGKRILGYDNAHAVKPPKKFKYVGRILAHDHKHRHVSDKGVPYEFQDAAQLLADFFVDVDRVLKEGESQ</sequence>
<dbReference type="EMBL" id="CP017415">
    <property type="protein sequence ID" value="AOU97728.1"/>
    <property type="molecule type" value="Genomic_DNA"/>
</dbReference>
<reference evidence="2" key="1">
    <citation type="submission" date="2016-09" db="EMBL/GenBank/DDBJ databases">
        <title>Acidihalobacter prosperus F5.</title>
        <authorList>
            <person name="Khaleque H.N."/>
            <person name="Ramsay J.P."/>
            <person name="Kaksonen A.H."/>
            <person name="Boxall N.J."/>
            <person name="Watkin E.L.J."/>
        </authorList>
    </citation>
    <scope>NUCLEOTIDE SEQUENCE [LARGE SCALE GENOMIC DNA]</scope>
    <source>
        <strain evidence="2">F5</strain>
    </source>
</reference>
<evidence type="ECO:0000313" key="1">
    <source>
        <dbReference type="EMBL" id="AOU97728.1"/>
    </source>
</evidence>
<dbReference type="InterPro" id="IPR045397">
    <property type="entry name" value="TumE-like"/>
</dbReference>
<protein>
    <submittedName>
        <fullName evidence="1">Uncharacterized protein</fullName>
    </submittedName>
</protein>
<dbReference type="InterPro" id="IPR002160">
    <property type="entry name" value="Prot_inh_Kunz-lg"/>
</dbReference>
<dbReference type="AlphaFoldDB" id="A0A1D8IMN4"/>
<dbReference type="KEGG" id="aprs:BI364_06935"/>
<name>A0A1D8IMN4_9GAMM</name>
<dbReference type="Pfam" id="PF20126">
    <property type="entry name" value="TumE"/>
    <property type="match status" value="1"/>
</dbReference>
<gene>
    <name evidence="1" type="ORF">BI364_06935</name>
</gene>
<dbReference type="Proteomes" id="UP000095401">
    <property type="component" value="Chromosome"/>
</dbReference>
<accession>A0A1D8IMN4</accession>
<evidence type="ECO:0000313" key="2">
    <source>
        <dbReference type="Proteomes" id="UP000095401"/>
    </source>
</evidence>
<dbReference type="PROSITE" id="PS00283">
    <property type="entry name" value="SOYBEAN_KUNITZ"/>
    <property type="match status" value="1"/>
</dbReference>
<proteinExistence type="predicted"/>
<dbReference type="RefSeq" id="WP_070078113.1">
    <property type="nucleotide sequence ID" value="NZ_CP017415.1"/>
</dbReference>
<organism evidence="1 2">
    <name type="scientific">Acidihalobacter yilgarnensis</name>
    <dbReference type="NCBI Taxonomy" id="2819280"/>
    <lineage>
        <taxon>Bacteria</taxon>
        <taxon>Pseudomonadati</taxon>
        <taxon>Pseudomonadota</taxon>
        <taxon>Gammaproteobacteria</taxon>
        <taxon>Chromatiales</taxon>
        <taxon>Ectothiorhodospiraceae</taxon>
        <taxon>Acidihalobacter</taxon>
    </lineage>
</organism>
<dbReference type="GO" id="GO:0004866">
    <property type="term" value="F:endopeptidase inhibitor activity"/>
    <property type="evidence" value="ECO:0007669"/>
    <property type="project" value="InterPro"/>
</dbReference>